<keyword evidence="2" id="KW-0489">Methyltransferase</keyword>
<dbReference type="GO" id="GO:0032259">
    <property type="term" value="P:methylation"/>
    <property type="evidence" value="ECO:0007669"/>
    <property type="project" value="UniProtKB-KW"/>
</dbReference>
<protein>
    <submittedName>
        <fullName evidence="2">S-adenosyl-L-methionine-dependent methyltransferase</fullName>
    </submittedName>
</protein>
<dbReference type="VEuPathDB" id="FungiDB:BD410DRAFT_795373"/>
<reference evidence="2 3" key="1">
    <citation type="submission" date="2018-06" db="EMBL/GenBank/DDBJ databases">
        <title>A transcriptomic atlas of mushroom development highlights an independent origin of complex multicellularity.</title>
        <authorList>
            <consortium name="DOE Joint Genome Institute"/>
            <person name="Krizsan K."/>
            <person name="Almasi E."/>
            <person name="Merenyi Z."/>
            <person name="Sahu N."/>
            <person name="Viragh M."/>
            <person name="Koszo T."/>
            <person name="Mondo S."/>
            <person name="Kiss B."/>
            <person name="Balint B."/>
            <person name="Kues U."/>
            <person name="Barry K."/>
            <person name="Hegedus J.C."/>
            <person name="Henrissat B."/>
            <person name="Johnson J."/>
            <person name="Lipzen A."/>
            <person name="Ohm R."/>
            <person name="Nagy I."/>
            <person name="Pangilinan J."/>
            <person name="Yan J."/>
            <person name="Xiong Y."/>
            <person name="Grigoriev I.V."/>
            <person name="Hibbett D.S."/>
            <person name="Nagy L.G."/>
        </authorList>
    </citation>
    <scope>NUCLEOTIDE SEQUENCE [LARGE SCALE GENOMIC DNA]</scope>
    <source>
        <strain evidence="2 3">SZMC22713</strain>
    </source>
</reference>
<dbReference type="AlphaFoldDB" id="A0A4Y7PPD6"/>
<organism evidence="2 3">
    <name type="scientific">Rickenella mellea</name>
    <dbReference type="NCBI Taxonomy" id="50990"/>
    <lineage>
        <taxon>Eukaryota</taxon>
        <taxon>Fungi</taxon>
        <taxon>Dikarya</taxon>
        <taxon>Basidiomycota</taxon>
        <taxon>Agaricomycotina</taxon>
        <taxon>Agaricomycetes</taxon>
        <taxon>Hymenochaetales</taxon>
        <taxon>Rickenellaceae</taxon>
        <taxon>Rickenella</taxon>
    </lineage>
</organism>
<proteinExistence type="predicted"/>
<evidence type="ECO:0000313" key="3">
    <source>
        <dbReference type="Proteomes" id="UP000294933"/>
    </source>
</evidence>
<dbReference type="EMBL" id="ML170243">
    <property type="protein sequence ID" value="TDL16439.1"/>
    <property type="molecule type" value="Genomic_DNA"/>
</dbReference>
<keyword evidence="3" id="KW-1185">Reference proteome</keyword>
<dbReference type="CDD" id="cd02440">
    <property type="entry name" value="AdoMet_MTases"/>
    <property type="match status" value="1"/>
</dbReference>
<sequence>MSDGDSDFDFNDTDGSASESQDVDMQSVTSSLASGDVSVYSFNPTRDGNSLLRHVEGRMINAQTDLYFMPADEVEFRRKEKQHLLHLVSLGRLYMQKDKVQRILAPQAGEQKRILDLGSGSGNWAIGMAYEFPHCLVVGLDLAPRTSVIPPPNCRFEFDDFNKGLSHYYESFDIVHSRSTANGMKDFDWFIMEAAQCLKPGGMLLIAEGSTELLDHNKQIQKMAFGQGGPGESWMARSLFECYNTMKRRGSSIDACTRQYEVMHACSLLTDVGTKVTLVPVGPWERGSTPEETRQKEIMGVLMRSVFTELVRSLRPLFISEGYPPALVEQFIEESGKELSELRLHMYAKWYYAWATRVPHGNDGSSSFG</sequence>
<accession>A0A4Y7PPD6</accession>
<gene>
    <name evidence="2" type="ORF">BD410DRAFT_795373</name>
</gene>
<dbReference type="Pfam" id="PF13489">
    <property type="entry name" value="Methyltransf_23"/>
    <property type="match status" value="1"/>
</dbReference>
<feature type="region of interest" description="Disordered" evidence="1">
    <location>
        <begin position="1"/>
        <end position="28"/>
    </location>
</feature>
<feature type="compositionally biased region" description="Acidic residues" evidence="1">
    <location>
        <begin position="1"/>
        <end position="12"/>
    </location>
</feature>
<evidence type="ECO:0000256" key="1">
    <source>
        <dbReference type="SAM" id="MobiDB-lite"/>
    </source>
</evidence>
<dbReference type="OrthoDB" id="2013972at2759"/>
<evidence type="ECO:0000313" key="2">
    <source>
        <dbReference type="EMBL" id="TDL16439.1"/>
    </source>
</evidence>
<feature type="compositionally biased region" description="Polar residues" evidence="1">
    <location>
        <begin position="17"/>
        <end position="28"/>
    </location>
</feature>
<dbReference type="SUPFAM" id="SSF53335">
    <property type="entry name" value="S-adenosyl-L-methionine-dependent methyltransferases"/>
    <property type="match status" value="1"/>
</dbReference>
<name>A0A4Y7PPD6_9AGAM</name>
<dbReference type="PANTHER" id="PTHR43591">
    <property type="entry name" value="METHYLTRANSFERASE"/>
    <property type="match status" value="1"/>
</dbReference>
<dbReference type="STRING" id="50990.A0A4Y7PPD6"/>
<dbReference type="Gene3D" id="3.40.50.150">
    <property type="entry name" value="Vaccinia Virus protein VP39"/>
    <property type="match status" value="1"/>
</dbReference>
<dbReference type="GO" id="GO:0008168">
    <property type="term" value="F:methyltransferase activity"/>
    <property type="evidence" value="ECO:0007669"/>
    <property type="project" value="UniProtKB-KW"/>
</dbReference>
<dbReference type="PANTHER" id="PTHR43591:SF31">
    <property type="entry name" value="LAEA-LIKE, PUTATIVE (AFU_ORTHOLOGUE AFUA_8G01930)-RELATED"/>
    <property type="match status" value="1"/>
</dbReference>
<keyword evidence="2" id="KW-0808">Transferase</keyword>
<dbReference type="InterPro" id="IPR029063">
    <property type="entry name" value="SAM-dependent_MTases_sf"/>
</dbReference>
<dbReference type="Proteomes" id="UP000294933">
    <property type="component" value="Unassembled WGS sequence"/>
</dbReference>